<evidence type="ECO:0000313" key="2">
    <source>
        <dbReference type="EMBL" id="MDQ0909878.1"/>
    </source>
</evidence>
<dbReference type="Proteomes" id="UP001234216">
    <property type="component" value="Unassembled WGS sequence"/>
</dbReference>
<sequence>MVRVLTASESWRRHLRQGLSENAVPEAEPEPDDAEDPGRSMCRMVLIFKQKYRSLAIRPLTQTAPDEESEAE</sequence>
<evidence type="ECO:0000313" key="3">
    <source>
        <dbReference type="Proteomes" id="UP001234216"/>
    </source>
</evidence>
<accession>A0AAW8FM22</accession>
<protein>
    <submittedName>
        <fullName evidence="2">Uncharacterized protein</fullName>
    </submittedName>
</protein>
<gene>
    <name evidence="2" type="ORF">QFZ22_005863</name>
</gene>
<name>A0AAW8FM22_9ACTN</name>
<evidence type="ECO:0000256" key="1">
    <source>
        <dbReference type="SAM" id="MobiDB-lite"/>
    </source>
</evidence>
<reference evidence="2" key="1">
    <citation type="submission" date="2023-07" db="EMBL/GenBank/DDBJ databases">
        <title>Comparative genomics of wheat-associated soil bacteria to identify genetic determinants of phenazine resistance.</title>
        <authorList>
            <person name="Mouncey N."/>
        </authorList>
    </citation>
    <scope>NUCLEOTIDE SEQUENCE</scope>
    <source>
        <strain evidence="2">V4I22</strain>
    </source>
</reference>
<comment type="caution">
    <text evidence="2">The sequence shown here is derived from an EMBL/GenBank/DDBJ whole genome shotgun (WGS) entry which is preliminary data.</text>
</comment>
<dbReference type="AlphaFoldDB" id="A0AAW8FM22"/>
<organism evidence="2 3">
    <name type="scientific">Streptomyces canus</name>
    <dbReference type="NCBI Taxonomy" id="58343"/>
    <lineage>
        <taxon>Bacteria</taxon>
        <taxon>Bacillati</taxon>
        <taxon>Actinomycetota</taxon>
        <taxon>Actinomycetes</taxon>
        <taxon>Kitasatosporales</taxon>
        <taxon>Streptomycetaceae</taxon>
        <taxon>Streptomyces</taxon>
        <taxon>Streptomyces aurantiacus group</taxon>
    </lineage>
</organism>
<dbReference type="EMBL" id="JAUSZV010000005">
    <property type="protein sequence ID" value="MDQ0909878.1"/>
    <property type="molecule type" value="Genomic_DNA"/>
</dbReference>
<proteinExistence type="predicted"/>
<feature type="region of interest" description="Disordered" evidence="1">
    <location>
        <begin position="16"/>
        <end position="39"/>
    </location>
</feature>